<keyword evidence="1" id="KW-0175">Coiled coil</keyword>
<protein>
    <submittedName>
        <fullName evidence="4">IS66 family transposase</fullName>
    </submittedName>
</protein>
<evidence type="ECO:0000313" key="6">
    <source>
        <dbReference type="Proteomes" id="UP000261003"/>
    </source>
</evidence>
<comment type="caution">
    <text evidence="4">The sequence shown here is derived from an EMBL/GenBank/DDBJ whole genome shotgun (WGS) entry which is preliminary data.</text>
</comment>
<accession>A0A3E4VWJ7</accession>
<dbReference type="InterPro" id="IPR004291">
    <property type="entry name" value="Transposase_IS66_central"/>
</dbReference>
<dbReference type="NCBIfam" id="NF033517">
    <property type="entry name" value="transpos_IS66"/>
    <property type="match status" value="1"/>
</dbReference>
<dbReference type="RefSeq" id="WP_117710677.1">
    <property type="nucleotide sequence ID" value="NZ_JAHOIL010000122.1"/>
</dbReference>
<dbReference type="Proteomes" id="UP000261003">
    <property type="component" value="Unassembled WGS sequence"/>
</dbReference>
<dbReference type="EMBL" id="QRMN01000055">
    <property type="protein sequence ID" value="RHJ72023.1"/>
    <property type="molecule type" value="Genomic_DNA"/>
</dbReference>
<evidence type="ECO:0000256" key="2">
    <source>
        <dbReference type="SAM" id="MobiDB-lite"/>
    </source>
</evidence>
<dbReference type="Pfam" id="PF03050">
    <property type="entry name" value="DDE_Tnp_IS66"/>
    <property type="match status" value="1"/>
</dbReference>
<feature type="coiled-coil region" evidence="1">
    <location>
        <begin position="7"/>
        <end position="48"/>
    </location>
</feature>
<name>A0A3E4VWJ7_PHOVU</name>
<proteinExistence type="predicted"/>
<dbReference type="Proteomes" id="UP000283958">
    <property type="component" value="Unassembled WGS sequence"/>
</dbReference>
<evidence type="ECO:0000313" key="7">
    <source>
        <dbReference type="Proteomes" id="UP000283958"/>
    </source>
</evidence>
<reference evidence="6 7" key="1">
    <citation type="submission" date="2018-08" db="EMBL/GenBank/DDBJ databases">
        <title>A genome reference for cultivated species of the human gut microbiota.</title>
        <authorList>
            <person name="Zou Y."/>
            <person name="Xue W."/>
            <person name="Luo G."/>
        </authorList>
    </citation>
    <scope>NUCLEOTIDE SEQUENCE [LARGE SCALE GENOMIC DNA]</scope>
    <source>
        <strain evidence="5 7">AM09-18</strain>
        <strain evidence="4 6">OM08-13BH</strain>
    </source>
</reference>
<dbReference type="PANTHER" id="PTHR33678:SF2">
    <property type="match status" value="1"/>
</dbReference>
<dbReference type="InterPro" id="IPR052344">
    <property type="entry name" value="Transposase-related"/>
</dbReference>
<evidence type="ECO:0000313" key="4">
    <source>
        <dbReference type="EMBL" id="RGM34334.1"/>
    </source>
</evidence>
<organism evidence="4 6">
    <name type="scientific">Phocaeicola vulgatus</name>
    <name type="common">Bacteroides vulgatus</name>
    <dbReference type="NCBI Taxonomy" id="821"/>
    <lineage>
        <taxon>Bacteria</taxon>
        <taxon>Pseudomonadati</taxon>
        <taxon>Bacteroidota</taxon>
        <taxon>Bacteroidia</taxon>
        <taxon>Bacteroidales</taxon>
        <taxon>Bacteroidaceae</taxon>
        <taxon>Phocaeicola</taxon>
    </lineage>
</organism>
<evidence type="ECO:0000259" key="3">
    <source>
        <dbReference type="Pfam" id="PF03050"/>
    </source>
</evidence>
<feature type="region of interest" description="Disordered" evidence="2">
    <location>
        <begin position="60"/>
        <end position="102"/>
    </location>
</feature>
<dbReference type="AlphaFoldDB" id="A0A3E4VWJ7"/>
<feature type="domain" description="Transposase IS66 central" evidence="3">
    <location>
        <begin position="171"/>
        <end position="455"/>
    </location>
</feature>
<evidence type="ECO:0000256" key="1">
    <source>
        <dbReference type="SAM" id="Coils"/>
    </source>
</evidence>
<dbReference type="EMBL" id="QSTG01000128">
    <property type="protein sequence ID" value="RGM34334.1"/>
    <property type="molecule type" value="Genomic_DNA"/>
</dbReference>
<dbReference type="PANTHER" id="PTHR33678">
    <property type="entry name" value="BLL1576 PROTEIN"/>
    <property type="match status" value="1"/>
</dbReference>
<evidence type="ECO:0000313" key="5">
    <source>
        <dbReference type="EMBL" id="RHJ72023.1"/>
    </source>
</evidence>
<sequence length="513" mass="59969">MKKDEIIALLQQQNSFLQEQLQEANRKVDALLEEVTSLRNMLEHKSEEDAKQKRIIKGLAKITQNKSEKQPSTPAPQDAATGQSSEKKERARTNNGAKRKRHLEVEVVEEDVEPNDPRFNKELARLYKTRDVIRYELIPMRFIKKIYHVRTYTQNDEFFSGKAPDAPFLNSQYDGSFIAGLAQLRYMYAMPVERIVKLFNDNGFDMDKGTAHGLLRKTEILFDNLYKALGSVIKEDTYIAGDETYHKVLIKDKNKDGKGIKKAYIWVVTAVNTGLAYYFYHDGSRKEDIILDYMKGYQGAFQSDGFSPYRKMAKWLLRMACFQHVKRKFLDCGDDFDAKVIVRLINRLYHQEHKHKIGEDGWTERDNYKWRQQYAPPIMLLTRKKLDRIAADNRLLPKTEKYEAVHYMLNEWDALMNIFTRGDYHLDNNLVERLNRYISLSRRNSLFFGSHAGAKRAAMFYSLACSCRLQGINFFEYISDVINKAAVLSPRTPLSKYRELLPDKWKQKNIAQE</sequence>
<gene>
    <name evidence="5" type="ORF">DW105_17700</name>
    <name evidence="4" type="ORF">DXC16_25090</name>
</gene>